<dbReference type="SUPFAM" id="SSF52172">
    <property type="entry name" value="CheY-like"/>
    <property type="match status" value="1"/>
</dbReference>
<dbReference type="Pfam" id="PF00072">
    <property type="entry name" value="Response_reg"/>
    <property type="match status" value="1"/>
</dbReference>
<keyword evidence="2" id="KW-0238">DNA-binding</keyword>
<feature type="domain" description="HTH araC/xylS-type" evidence="5">
    <location>
        <begin position="283"/>
        <end position="381"/>
    </location>
</feature>
<dbReference type="Gene3D" id="3.40.50.2300">
    <property type="match status" value="1"/>
</dbReference>
<dbReference type="Pfam" id="PF12833">
    <property type="entry name" value="HTH_18"/>
    <property type="match status" value="1"/>
</dbReference>
<dbReference type="InterPro" id="IPR018060">
    <property type="entry name" value="HTH_AraC"/>
</dbReference>
<organism evidence="7 8">
    <name type="scientific">Terribacillus saccharophilus</name>
    <dbReference type="NCBI Taxonomy" id="361277"/>
    <lineage>
        <taxon>Bacteria</taxon>
        <taxon>Bacillati</taxon>
        <taxon>Bacillota</taxon>
        <taxon>Bacilli</taxon>
        <taxon>Bacillales</taxon>
        <taxon>Bacillaceae</taxon>
        <taxon>Terribacillus</taxon>
    </lineage>
</organism>
<evidence type="ECO:0000256" key="2">
    <source>
        <dbReference type="ARBA" id="ARBA00023125"/>
    </source>
</evidence>
<dbReference type="EMBL" id="NPBV01000001">
    <property type="protein sequence ID" value="PAD23132.1"/>
    <property type="molecule type" value="Genomic_DNA"/>
</dbReference>
<dbReference type="GO" id="GO:0043565">
    <property type="term" value="F:sequence-specific DNA binding"/>
    <property type="evidence" value="ECO:0007669"/>
    <property type="project" value="InterPro"/>
</dbReference>
<dbReference type="PROSITE" id="PS50110">
    <property type="entry name" value="RESPONSE_REGULATORY"/>
    <property type="match status" value="1"/>
</dbReference>
<dbReference type="RefSeq" id="WP_095260226.1">
    <property type="nucleotide sequence ID" value="NZ_NPBV01000001.1"/>
</dbReference>
<dbReference type="InterPro" id="IPR009057">
    <property type="entry name" value="Homeodomain-like_sf"/>
</dbReference>
<feature type="domain" description="Response regulatory" evidence="6">
    <location>
        <begin position="2"/>
        <end position="119"/>
    </location>
</feature>
<evidence type="ECO:0008006" key="9">
    <source>
        <dbReference type="Google" id="ProtNLM"/>
    </source>
</evidence>
<name>A0A268AG83_9BACI</name>
<evidence type="ECO:0000313" key="7">
    <source>
        <dbReference type="EMBL" id="PAD23132.1"/>
    </source>
</evidence>
<dbReference type="SMART" id="SM00448">
    <property type="entry name" value="REC"/>
    <property type="match status" value="1"/>
</dbReference>
<dbReference type="Proteomes" id="UP000216013">
    <property type="component" value="Unassembled WGS sequence"/>
</dbReference>
<dbReference type="PROSITE" id="PS01124">
    <property type="entry name" value="HTH_ARAC_FAMILY_2"/>
    <property type="match status" value="1"/>
</dbReference>
<dbReference type="InterPro" id="IPR001789">
    <property type="entry name" value="Sig_transdc_resp-reg_receiver"/>
</dbReference>
<dbReference type="PANTHER" id="PTHR43280:SF2">
    <property type="entry name" value="HTH-TYPE TRANSCRIPTIONAL REGULATOR EXSA"/>
    <property type="match status" value="1"/>
</dbReference>
<dbReference type="CDD" id="cd17536">
    <property type="entry name" value="REC_YesN-like"/>
    <property type="match status" value="1"/>
</dbReference>
<keyword evidence="4" id="KW-0597">Phosphoprotein</keyword>
<keyword evidence="1" id="KW-0805">Transcription regulation</keyword>
<evidence type="ECO:0000256" key="4">
    <source>
        <dbReference type="PROSITE-ProRule" id="PRU00169"/>
    </source>
</evidence>
<dbReference type="SUPFAM" id="SSF46689">
    <property type="entry name" value="Homeodomain-like"/>
    <property type="match status" value="2"/>
</dbReference>
<accession>A0A268AG83</accession>
<dbReference type="SMART" id="SM00342">
    <property type="entry name" value="HTH_ARAC"/>
    <property type="match status" value="1"/>
</dbReference>
<evidence type="ECO:0000313" key="8">
    <source>
        <dbReference type="Proteomes" id="UP000216013"/>
    </source>
</evidence>
<evidence type="ECO:0000256" key="1">
    <source>
        <dbReference type="ARBA" id="ARBA00023015"/>
    </source>
</evidence>
<dbReference type="AlphaFoldDB" id="A0A268AG83"/>
<dbReference type="GO" id="GO:0000160">
    <property type="term" value="P:phosphorelay signal transduction system"/>
    <property type="evidence" value="ECO:0007669"/>
    <property type="project" value="InterPro"/>
</dbReference>
<reference evidence="7 8" key="1">
    <citation type="submission" date="2017-07" db="EMBL/GenBank/DDBJ databases">
        <title>Isolation and whole genome analysis of endospore-forming bacteria from heroin.</title>
        <authorList>
            <person name="Kalinowski J."/>
            <person name="Ahrens B."/>
            <person name="Al-Dilaimi A."/>
            <person name="Winkler A."/>
            <person name="Wibberg D."/>
            <person name="Schleenbecker U."/>
            <person name="Ruckert C."/>
            <person name="Wolfel R."/>
            <person name="Grass G."/>
        </authorList>
    </citation>
    <scope>NUCLEOTIDE SEQUENCE [LARGE SCALE GENOMIC DNA]</scope>
    <source>
        <strain evidence="7 8">7528</strain>
    </source>
</reference>
<dbReference type="PROSITE" id="PS00041">
    <property type="entry name" value="HTH_ARAC_FAMILY_1"/>
    <property type="match status" value="1"/>
</dbReference>
<dbReference type="PRINTS" id="PR00032">
    <property type="entry name" value="HTHARAC"/>
</dbReference>
<proteinExistence type="predicted"/>
<dbReference type="InterPro" id="IPR020449">
    <property type="entry name" value="Tscrpt_reg_AraC-type_HTH"/>
</dbReference>
<sequence>MKALLVDDERNGREVLRTLGEWEQNGITALLEASDGKEALELIASEQPDIIFTDIKMPRMNGIELMEQLHAADFRGKCILVTGYDDYQFMRKAIQFNSFDYLLKPIDPEAFTKVLENVTQAIIADKQSLENEAEVLGDARRLLLEQQVSALCTGELNDFSILQEILPQKEKIDITLLSFYHMHQPAPILDTLRHELHRYAIGDVFRFRQEENIYIVLSAADHWLQIENWLRQHLDLPVRLVQKTLHALEEISTVFEHLTVELAEHRYRTIKRLEELESEQRGQDIVAYVQSYYMEDVSLERLSKLFFLSKEHISRKFKQETGLTLSQYVTDCRMKQAKQWLDKTNKTMYDIARLLGYQDEVYFSKLFKKEIGLTPTAYRTERNERGAR</sequence>
<comment type="caution">
    <text evidence="7">The sequence shown here is derived from an EMBL/GenBank/DDBJ whole genome shotgun (WGS) entry which is preliminary data.</text>
</comment>
<dbReference type="InterPro" id="IPR011006">
    <property type="entry name" value="CheY-like_superfamily"/>
</dbReference>
<dbReference type="GO" id="GO:0003700">
    <property type="term" value="F:DNA-binding transcription factor activity"/>
    <property type="evidence" value="ECO:0007669"/>
    <property type="project" value="InterPro"/>
</dbReference>
<evidence type="ECO:0000256" key="3">
    <source>
        <dbReference type="ARBA" id="ARBA00023163"/>
    </source>
</evidence>
<evidence type="ECO:0000259" key="6">
    <source>
        <dbReference type="PROSITE" id="PS50110"/>
    </source>
</evidence>
<dbReference type="Gene3D" id="1.10.10.60">
    <property type="entry name" value="Homeodomain-like"/>
    <property type="match status" value="2"/>
</dbReference>
<dbReference type="InterPro" id="IPR018062">
    <property type="entry name" value="HTH_AraC-typ_CS"/>
</dbReference>
<keyword evidence="3" id="KW-0804">Transcription</keyword>
<protein>
    <recommendedName>
        <fullName evidence="9">DNA-binding response regulator</fullName>
    </recommendedName>
</protein>
<feature type="modified residue" description="4-aspartylphosphate" evidence="4">
    <location>
        <position position="54"/>
    </location>
</feature>
<dbReference type="PANTHER" id="PTHR43280">
    <property type="entry name" value="ARAC-FAMILY TRANSCRIPTIONAL REGULATOR"/>
    <property type="match status" value="1"/>
</dbReference>
<evidence type="ECO:0000259" key="5">
    <source>
        <dbReference type="PROSITE" id="PS01124"/>
    </source>
</evidence>
<gene>
    <name evidence="7" type="ORF">CHH64_00515</name>
</gene>